<feature type="transmembrane region" description="Helical" evidence="8">
    <location>
        <begin position="64"/>
        <end position="84"/>
    </location>
</feature>
<evidence type="ECO:0000256" key="2">
    <source>
        <dbReference type="ARBA" id="ARBA00007935"/>
    </source>
</evidence>
<dbReference type="RefSeq" id="WP_253967337.1">
    <property type="nucleotide sequence ID" value="NZ_JAMFTH010000001.1"/>
</dbReference>
<dbReference type="Gene3D" id="1.10.3470.10">
    <property type="entry name" value="ABC transporter involved in vitamin B12 uptake, BtuC"/>
    <property type="match status" value="1"/>
</dbReference>
<feature type="transmembrane region" description="Helical" evidence="8">
    <location>
        <begin position="317"/>
        <end position="335"/>
    </location>
</feature>
<dbReference type="GO" id="GO:0005886">
    <property type="term" value="C:plasma membrane"/>
    <property type="evidence" value="ECO:0007669"/>
    <property type="project" value="UniProtKB-SubCell"/>
</dbReference>
<keyword evidence="7 8" id="KW-0472">Membrane</keyword>
<reference evidence="9" key="1">
    <citation type="submission" date="2022-05" db="EMBL/GenBank/DDBJ databases">
        <authorList>
            <person name="Sun H.-N."/>
        </authorList>
    </citation>
    <scope>NUCLEOTIDE SEQUENCE</scope>
    <source>
        <strain evidence="9">HB14</strain>
    </source>
</reference>
<protein>
    <submittedName>
        <fullName evidence="9">Iron ABC transporter permease</fullName>
    </submittedName>
</protein>
<evidence type="ECO:0000256" key="4">
    <source>
        <dbReference type="ARBA" id="ARBA00022475"/>
    </source>
</evidence>
<dbReference type="InterPro" id="IPR037294">
    <property type="entry name" value="ABC_BtuC-like"/>
</dbReference>
<feature type="transmembrane region" description="Helical" evidence="8">
    <location>
        <begin position="96"/>
        <end position="115"/>
    </location>
</feature>
<keyword evidence="10" id="KW-1185">Reference proteome</keyword>
<keyword evidence="3" id="KW-0813">Transport</keyword>
<feature type="transmembrane region" description="Helical" evidence="8">
    <location>
        <begin position="121"/>
        <end position="144"/>
    </location>
</feature>
<proteinExistence type="inferred from homology"/>
<dbReference type="AlphaFoldDB" id="A0A9X2I2X2"/>
<reference evidence="9" key="2">
    <citation type="submission" date="2023-01" db="EMBL/GenBank/DDBJ databases">
        <title>Gilvimarinus xylanilyticus HB14 isolated from Caulerpa lentillifera aquaculture base in Hainan, China.</title>
        <authorList>
            <person name="Zhang Y.-J."/>
        </authorList>
    </citation>
    <scope>NUCLEOTIDE SEQUENCE</scope>
    <source>
        <strain evidence="9">HB14</strain>
    </source>
</reference>
<evidence type="ECO:0000256" key="6">
    <source>
        <dbReference type="ARBA" id="ARBA00022989"/>
    </source>
</evidence>
<comment type="caution">
    <text evidence="9">The sequence shown here is derived from an EMBL/GenBank/DDBJ whole genome shotgun (WGS) entry which is preliminary data.</text>
</comment>
<evidence type="ECO:0000313" key="9">
    <source>
        <dbReference type="EMBL" id="MCP8899076.1"/>
    </source>
</evidence>
<accession>A0A9X2I2X2</accession>
<dbReference type="SUPFAM" id="SSF81345">
    <property type="entry name" value="ABC transporter involved in vitamin B12 uptake, BtuC"/>
    <property type="match status" value="1"/>
</dbReference>
<dbReference type="PANTHER" id="PTHR30472:SF25">
    <property type="entry name" value="ABC TRANSPORTER PERMEASE PROTEIN MJ0876-RELATED"/>
    <property type="match status" value="1"/>
</dbReference>
<feature type="transmembrane region" description="Helical" evidence="8">
    <location>
        <begin position="156"/>
        <end position="180"/>
    </location>
</feature>
<dbReference type="CDD" id="cd06550">
    <property type="entry name" value="TM_ABC_iron-siderophores_like"/>
    <property type="match status" value="1"/>
</dbReference>
<evidence type="ECO:0000313" key="10">
    <source>
        <dbReference type="Proteomes" id="UP001139319"/>
    </source>
</evidence>
<evidence type="ECO:0000256" key="1">
    <source>
        <dbReference type="ARBA" id="ARBA00004651"/>
    </source>
</evidence>
<evidence type="ECO:0000256" key="8">
    <source>
        <dbReference type="SAM" id="Phobius"/>
    </source>
</evidence>
<comment type="subcellular location">
    <subcellularLocation>
        <location evidence="1">Cell membrane</location>
        <topology evidence="1">Multi-pass membrane protein</topology>
    </subcellularLocation>
</comment>
<comment type="similarity">
    <text evidence="2">Belongs to the binding-protein-dependent transport system permease family. FecCD subfamily.</text>
</comment>
<keyword evidence="4" id="KW-1003">Cell membrane</keyword>
<sequence>MSPAARRQQRVTLASWALTVLLLASFLAALGMGAVAIAPADIIQALLGQSVPGYSGDIITRIRLPRACLAAGVGATLAVCGAYLQGLFRNPLADPSLIGVTAGASVGASLAILLGGGTLGVLGGLSLVAVGAFIGGLLCVWLVYRVATGVNGTSVATMLLMGIAVTALAASLTGLMDYFADNEMLRRMSLWRMGGLDGASGSRAALMLGVLAVLLLSMTRCARQLNTLLLGESQARHLGVNVERLKTQLIILVALGVGVSVAMAGSIAFVGLVVPHMVRLWAGPDHRALVPLSALGGASLLLLADTLARVVLSPTELPVGLVTALVGAPFFIVLLRQHRELVR</sequence>
<gene>
    <name evidence="9" type="ORF">M6D89_07170</name>
</gene>
<dbReference type="PANTHER" id="PTHR30472">
    <property type="entry name" value="FERRIC ENTEROBACTIN TRANSPORT SYSTEM PERMEASE PROTEIN"/>
    <property type="match status" value="1"/>
</dbReference>
<name>A0A9X2I2X2_9GAMM</name>
<dbReference type="FunFam" id="1.10.3470.10:FF:000001">
    <property type="entry name" value="Vitamin B12 ABC transporter permease BtuC"/>
    <property type="match status" value="1"/>
</dbReference>
<dbReference type="GO" id="GO:0033214">
    <property type="term" value="P:siderophore-iron import into cell"/>
    <property type="evidence" value="ECO:0007669"/>
    <property type="project" value="TreeGrafter"/>
</dbReference>
<evidence type="ECO:0000256" key="7">
    <source>
        <dbReference type="ARBA" id="ARBA00023136"/>
    </source>
</evidence>
<evidence type="ECO:0000256" key="5">
    <source>
        <dbReference type="ARBA" id="ARBA00022692"/>
    </source>
</evidence>
<evidence type="ECO:0000256" key="3">
    <source>
        <dbReference type="ARBA" id="ARBA00022448"/>
    </source>
</evidence>
<feature type="transmembrane region" description="Helical" evidence="8">
    <location>
        <begin position="200"/>
        <end position="218"/>
    </location>
</feature>
<keyword evidence="5 8" id="KW-0812">Transmembrane</keyword>
<dbReference type="Pfam" id="PF01032">
    <property type="entry name" value="FecCD"/>
    <property type="match status" value="1"/>
</dbReference>
<dbReference type="GO" id="GO:0022857">
    <property type="term" value="F:transmembrane transporter activity"/>
    <property type="evidence" value="ECO:0007669"/>
    <property type="project" value="InterPro"/>
</dbReference>
<feature type="transmembrane region" description="Helical" evidence="8">
    <location>
        <begin position="249"/>
        <end position="274"/>
    </location>
</feature>
<organism evidence="9 10">
    <name type="scientific">Gilvimarinus xylanilyticus</name>
    <dbReference type="NCBI Taxonomy" id="2944139"/>
    <lineage>
        <taxon>Bacteria</taxon>
        <taxon>Pseudomonadati</taxon>
        <taxon>Pseudomonadota</taxon>
        <taxon>Gammaproteobacteria</taxon>
        <taxon>Cellvibrionales</taxon>
        <taxon>Cellvibrionaceae</taxon>
        <taxon>Gilvimarinus</taxon>
    </lineage>
</organism>
<dbReference type="InterPro" id="IPR000522">
    <property type="entry name" value="ABC_transptr_permease_BtuC"/>
</dbReference>
<keyword evidence="6 8" id="KW-1133">Transmembrane helix</keyword>
<dbReference type="EMBL" id="JAMFTH010000001">
    <property type="protein sequence ID" value="MCP8899076.1"/>
    <property type="molecule type" value="Genomic_DNA"/>
</dbReference>
<dbReference type="Proteomes" id="UP001139319">
    <property type="component" value="Unassembled WGS sequence"/>
</dbReference>